<protein>
    <recommendedName>
        <fullName evidence="3">LEM domain-containing protein</fullName>
    </recommendedName>
</protein>
<evidence type="ECO:0000259" key="3">
    <source>
        <dbReference type="PROSITE" id="PS50954"/>
    </source>
</evidence>
<feature type="compositionally biased region" description="Low complexity" evidence="1">
    <location>
        <begin position="152"/>
        <end position="164"/>
    </location>
</feature>
<feature type="compositionally biased region" description="Polar residues" evidence="1">
    <location>
        <begin position="312"/>
        <end position="327"/>
    </location>
</feature>
<feature type="region of interest" description="Disordered" evidence="1">
    <location>
        <begin position="107"/>
        <end position="191"/>
    </location>
</feature>
<name>A0A182P3M6_9DIPT</name>
<proteinExistence type="predicted"/>
<keyword evidence="2" id="KW-0472">Membrane</keyword>
<dbReference type="CDD" id="cd12934">
    <property type="entry name" value="LEM"/>
    <property type="match status" value="1"/>
</dbReference>
<feature type="domain" description="LEM" evidence="3">
    <location>
        <begin position="2"/>
        <end position="46"/>
    </location>
</feature>
<accession>A0A182P3M6</accession>
<organism evidence="4 5">
    <name type="scientific">Anopheles epiroticus</name>
    <dbReference type="NCBI Taxonomy" id="199890"/>
    <lineage>
        <taxon>Eukaryota</taxon>
        <taxon>Metazoa</taxon>
        <taxon>Ecdysozoa</taxon>
        <taxon>Arthropoda</taxon>
        <taxon>Hexapoda</taxon>
        <taxon>Insecta</taxon>
        <taxon>Pterygota</taxon>
        <taxon>Neoptera</taxon>
        <taxon>Endopterygota</taxon>
        <taxon>Diptera</taxon>
        <taxon>Nematocera</taxon>
        <taxon>Culicoidea</taxon>
        <taxon>Culicidae</taxon>
        <taxon>Anophelinae</taxon>
        <taxon>Anopheles</taxon>
    </lineage>
</organism>
<dbReference type="VEuPathDB" id="VectorBase:AEPI001511"/>
<feature type="region of interest" description="Disordered" evidence="1">
    <location>
        <begin position="312"/>
        <end position="342"/>
    </location>
</feature>
<dbReference type="SMART" id="SM00540">
    <property type="entry name" value="LEM"/>
    <property type="match status" value="1"/>
</dbReference>
<feature type="region of interest" description="Disordered" evidence="1">
    <location>
        <begin position="357"/>
        <end position="385"/>
    </location>
</feature>
<sequence length="466" mass="51265">MGDNFDDMSNDQLRLKLLEYGLSNMPVTSTTRKVLIKKLRNHISTNGTAAGKARRETIHLTKYSSDEDSEPASTQNAGTKKTTGSSKKDITNRRATIAVGAAASTKLPKPISASQPAPKVAETVASEAVSSSKRRSGRVTPVKDKDLPASQPLPKAAPKIPAILEDSDDDMVPLTQLSQRERKSKSPSLSRAEMLTTSYIHQIAVSAPQPVEEEMEVDVPETGENIQDVIVLDDDEDNYIASASMPPPQQLKAVSAVKETSSQTTSQRTSEARHTFTTTAATMTDSRKGREERTFAEPAPPKFVTTEQTIPKPTFASPSIRSNLSSTVREETGPRYDPSESPYLSEFTKRLTRLRAEAAQQPSSVGRDSPSRRTMFEGSTTSMRSTYAPRDAYEHTSSSSRYRAGRQTIAPMSTIGRRTTASETADVRSSLRQKLLALDRKYSIRKVFYSVIIVLVVIFLFVFFFL</sequence>
<reference evidence="5" key="1">
    <citation type="submission" date="2013-03" db="EMBL/GenBank/DDBJ databases">
        <title>The Genome Sequence of Anopheles epiroticus epiroticus2.</title>
        <authorList>
            <consortium name="The Broad Institute Genomics Platform"/>
            <person name="Neafsey D.E."/>
            <person name="Howell P."/>
            <person name="Walker B."/>
            <person name="Young S.K."/>
            <person name="Zeng Q."/>
            <person name="Gargeya S."/>
            <person name="Fitzgerald M."/>
            <person name="Haas B."/>
            <person name="Abouelleil A."/>
            <person name="Allen A.W."/>
            <person name="Alvarado L."/>
            <person name="Arachchi H.M."/>
            <person name="Berlin A.M."/>
            <person name="Chapman S.B."/>
            <person name="Gainer-Dewar J."/>
            <person name="Goldberg J."/>
            <person name="Griggs A."/>
            <person name="Gujja S."/>
            <person name="Hansen M."/>
            <person name="Howarth C."/>
            <person name="Imamovic A."/>
            <person name="Ireland A."/>
            <person name="Larimer J."/>
            <person name="McCowan C."/>
            <person name="Murphy C."/>
            <person name="Pearson M."/>
            <person name="Poon T.W."/>
            <person name="Priest M."/>
            <person name="Roberts A."/>
            <person name="Saif S."/>
            <person name="Shea T."/>
            <person name="Sisk P."/>
            <person name="Sykes S."/>
            <person name="Wortman J."/>
            <person name="Nusbaum C."/>
            <person name="Birren B."/>
        </authorList>
    </citation>
    <scope>NUCLEOTIDE SEQUENCE [LARGE SCALE GENOMIC DNA]</scope>
    <source>
        <strain evidence="5">Epiroticus2</strain>
    </source>
</reference>
<dbReference type="EnsemblMetazoa" id="AEPI001511-RA">
    <property type="protein sequence ID" value="AEPI001511-PA"/>
    <property type="gene ID" value="AEPI001511"/>
</dbReference>
<dbReference type="InterPro" id="IPR011015">
    <property type="entry name" value="LEM/LEM-like_dom_sf"/>
</dbReference>
<keyword evidence="2" id="KW-0812">Transmembrane</keyword>
<dbReference type="SUPFAM" id="SSF63451">
    <property type="entry name" value="LEM domain"/>
    <property type="match status" value="1"/>
</dbReference>
<dbReference type="InterPro" id="IPR003887">
    <property type="entry name" value="LEM_dom"/>
</dbReference>
<dbReference type="AlphaFoldDB" id="A0A182P3M6"/>
<dbReference type="Pfam" id="PF03020">
    <property type="entry name" value="LEM"/>
    <property type="match status" value="1"/>
</dbReference>
<dbReference type="STRING" id="199890.A0A182P3M6"/>
<keyword evidence="5" id="KW-1185">Reference proteome</keyword>
<feature type="compositionally biased region" description="Low complexity" evidence="1">
    <location>
        <begin position="120"/>
        <end position="131"/>
    </location>
</feature>
<dbReference type="Gene3D" id="1.10.720.40">
    <property type="match status" value="1"/>
</dbReference>
<dbReference type="Proteomes" id="UP000075885">
    <property type="component" value="Unassembled WGS sequence"/>
</dbReference>
<dbReference type="PROSITE" id="PS50954">
    <property type="entry name" value="LEM"/>
    <property type="match status" value="1"/>
</dbReference>
<evidence type="ECO:0000256" key="1">
    <source>
        <dbReference type="SAM" id="MobiDB-lite"/>
    </source>
</evidence>
<feature type="transmembrane region" description="Helical" evidence="2">
    <location>
        <begin position="447"/>
        <end position="465"/>
    </location>
</feature>
<feature type="compositionally biased region" description="Basic and acidic residues" evidence="1">
    <location>
        <begin position="328"/>
        <end position="338"/>
    </location>
</feature>
<feature type="region of interest" description="Disordered" evidence="1">
    <location>
        <begin position="62"/>
        <end position="93"/>
    </location>
</feature>
<keyword evidence="2" id="KW-1133">Transmembrane helix</keyword>
<evidence type="ECO:0000256" key="2">
    <source>
        <dbReference type="SAM" id="Phobius"/>
    </source>
</evidence>
<evidence type="ECO:0000313" key="5">
    <source>
        <dbReference type="Proteomes" id="UP000075885"/>
    </source>
</evidence>
<reference evidence="4" key="2">
    <citation type="submission" date="2020-05" db="UniProtKB">
        <authorList>
            <consortium name="EnsemblMetazoa"/>
        </authorList>
    </citation>
    <scope>IDENTIFICATION</scope>
    <source>
        <strain evidence="4">Epiroticus2</strain>
    </source>
</reference>
<evidence type="ECO:0000313" key="4">
    <source>
        <dbReference type="EnsemblMetazoa" id="AEPI001511-PA"/>
    </source>
</evidence>